<protein>
    <submittedName>
        <fullName evidence="3">Uncharacterized protein</fullName>
    </submittedName>
</protein>
<evidence type="ECO:0000256" key="1">
    <source>
        <dbReference type="SAM" id="MobiDB-lite"/>
    </source>
</evidence>
<proteinExistence type="predicted"/>
<name>A0A914S6A9_PAREQ</name>
<accession>A0A914S6A9</accession>
<sequence>MAGMGFDQRNNFQNTPNMGGGGAPMNGRSNGAPFPSPPHGFAVNQQHPSPGGPLFGSAFPFNNNFTGANNNQIGFSNARFMQHDNNHGVPPTPMNSPAFWQGPPNMNGIVTSPFGTHSYGNAGMIATQYAFGGSNIIATIESTPEGAARILIGEGPAGTLQVTVENSIIAFKSAS</sequence>
<dbReference type="Proteomes" id="UP000887564">
    <property type="component" value="Unplaced"/>
</dbReference>
<evidence type="ECO:0000313" key="2">
    <source>
        <dbReference type="Proteomes" id="UP000887564"/>
    </source>
</evidence>
<dbReference type="WBParaSite" id="PEQ_0001443601-mRNA-1">
    <property type="protein sequence ID" value="PEQ_0001443601-mRNA-1"/>
    <property type="gene ID" value="PEQ_0001443601"/>
</dbReference>
<reference evidence="3" key="1">
    <citation type="submission" date="2022-11" db="UniProtKB">
        <authorList>
            <consortium name="WormBaseParasite"/>
        </authorList>
    </citation>
    <scope>IDENTIFICATION</scope>
</reference>
<feature type="region of interest" description="Disordered" evidence="1">
    <location>
        <begin position="1"/>
        <end position="56"/>
    </location>
</feature>
<dbReference type="AlphaFoldDB" id="A0A914S6A9"/>
<keyword evidence="2" id="KW-1185">Reference proteome</keyword>
<organism evidence="2 3">
    <name type="scientific">Parascaris equorum</name>
    <name type="common">Equine roundworm</name>
    <dbReference type="NCBI Taxonomy" id="6256"/>
    <lineage>
        <taxon>Eukaryota</taxon>
        <taxon>Metazoa</taxon>
        <taxon>Ecdysozoa</taxon>
        <taxon>Nematoda</taxon>
        <taxon>Chromadorea</taxon>
        <taxon>Rhabditida</taxon>
        <taxon>Spirurina</taxon>
        <taxon>Ascaridomorpha</taxon>
        <taxon>Ascaridoidea</taxon>
        <taxon>Ascarididae</taxon>
        <taxon>Parascaris</taxon>
    </lineage>
</organism>
<evidence type="ECO:0000313" key="3">
    <source>
        <dbReference type="WBParaSite" id="PEQ_0001443601-mRNA-1"/>
    </source>
</evidence>